<dbReference type="EMBL" id="SRLO01001272">
    <property type="protein sequence ID" value="TNN39528.1"/>
    <property type="molecule type" value="Genomic_DNA"/>
</dbReference>
<dbReference type="AlphaFoldDB" id="A0A4Z2FEE9"/>
<comment type="caution">
    <text evidence="1">The sequence shown here is derived from an EMBL/GenBank/DDBJ whole genome shotgun (WGS) entry which is preliminary data.</text>
</comment>
<keyword evidence="2" id="KW-1185">Reference proteome</keyword>
<gene>
    <name evidence="1" type="ORF">EYF80_050304</name>
</gene>
<proteinExistence type="predicted"/>
<organism evidence="1 2">
    <name type="scientific">Liparis tanakae</name>
    <name type="common">Tanaka's snailfish</name>
    <dbReference type="NCBI Taxonomy" id="230148"/>
    <lineage>
        <taxon>Eukaryota</taxon>
        <taxon>Metazoa</taxon>
        <taxon>Chordata</taxon>
        <taxon>Craniata</taxon>
        <taxon>Vertebrata</taxon>
        <taxon>Euteleostomi</taxon>
        <taxon>Actinopterygii</taxon>
        <taxon>Neopterygii</taxon>
        <taxon>Teleostei</taxon>
        <taxon>Neoteleostei</taxon>
        <taxon>Acanthomorphata</taxon>
        <taxon>Eupercaria</taxon>
        <taxon>Perciformes</taxon>
        <taxon>Cottioidei</taxon>
        <taxon>Cottales</taxon>
        <taxon>Liparidae</taxon>
        <taxon>Liparis</taxon>
    </lineage>
</organism>
<name>A0A4Z2FEE9_9TELE</name>
<reference evidence="1 2" key="1">
    <citation type="submission" date="2019-03" db="EMBL/GenBank/DDBJ databases">
        <title>First draft genome of Liparis tanakae, snailfish: a comprehensive survey of snailfish specific genes.</title>
        <authorList>
            <person name="Kim W."/>
            <person name="Song I."/>
            <person name="Jeong J.-H."/>
            <person name="Kim D."/>
            <person name="Kim S."/>
            <person name="Ryu S."/>
            <person name="Song J.Y."/>
            <person name="Lee S.K."/>
        </authorList>
    </citation>
    <scope>NUCLEOTIDE SEQUENCE [LARGE SCALE GENOMIC DNA]</scope>
    <source>
        <tissue evidence="1">Muscle</tissue>
    </source>
</reference>
<dbReference type="Proteomes" id="UP000314294">
    <property type="component" value="Unassembled WGS sequence"/>
</dbReference>
<evidence type="ECO:0000313" key="1">
    <source>
        <dbReference type="EMBL" id="TNN39528.1"/>
    </source>
</evidence>
<sequence>MLTTVKLSDTALSTGAEGMPMVDAMNTSMAFSEELSCSVWWRKKGGRVRVGNGEQDLQGQAAAPLHEVLELLPLDQRGPLGQSCAAGQRRHVAGNGENYWRKKEHVKLSTTEEREGERAAAALGFLPQAQWLSYENNAHVLLPTVAS</sequence>
<protein>
    <submittedName>
        <fullName evidence="1">Uncharacterized protein</fullName>
    </submittedName>
</protein>
<accession>A0A4Z2FEE9</accession>
<evidence type="ECO:0000313" key="2">
    <source>
        <dbReference type="Proteomes" id="UP000314294"/>
    </source>
</evidence>